<sequence>MNTRSQRRCRVSEEVVDTAQARAWNGPAGQRWAERADRFDAVWGGFDRAVLDLVRPGDRVLDVGCGTGSLTRGAARIAGAATGVDLSEPMLARARALGGDPAPAYLLADAQAHHFSPGGFDLVVSRFGVLFFADPVAAFANLRAALRPEGRLAALVPHGLGEVGDLLTRVVPGWEPLSAGPLSLSEPDVARRVLADAGFADVAAEEVHAWQVWGGDPDDAAEFLLSWAWQAITRVRPDAAGAELRPLVRAELAGRGSRLRASALLLTAVA</sequence>
<gene>
    <name evidence="2" type="ORF">CNX65_09860</name>
</gene>
<dbReference type="GO" id="GO:0032259">
    <property type="term" value="P:methylation"/>
    <property type="evidence" value="ECO:0007669"/>
    <property type="project" value="UniProtKB-KW"/>
</dbReference>
<protein>
    <submittedName>
        <fullName evidence="2">SAM-dependent methyltransferase</fullName>
    </submittedName>
</protein>
<dbReference type="Gene3D" id="3.40.50.150">
    <property type="entry name" value="Vaccinia Virus protein VP39"/>
    <property type="match status" value="1"/>
</dbReference>
<proteinExistence type="predicted"/>
<dbReference type="Proteomes" id="UP000218505">
    <property type="component" value="Chromosome"/>
</dbReference>
<keyword evidence="2" id="KW-0808">Transferase</keyword>
<evidence type="ECO:0000313" key="2">
    <source>
        <dbReference type="EMBL" id="ATE53560.1"/>
    </source>
</evidence>
<dbReference type="InterPro" id="IPR029063">
    <property type="entry name" value="SAM-dependent_MTases_sf"/>
</dbReference>
<dbReference type="PANTHER" id="PTHR43861">
    <property type="entry name" value="TRANS-ACONITATE 2-METHYLTRANSFERASE-RELATED"/>
    <property type="match status" value="1"/>
</dbReference>
<dbReference type="SUPFAM" id="SSF53335">
    <property type="entry name" value="S-adenosyl-L-methionine-dependent methyltransferases"/>
    <property type="match status" value="1"/>
</dbReference>
<dbReference type="Pfam" id="PF08241">
    <property type="entry name" value="Methyltransf_11"/>
    <property type="match status" value="1"/>
</dbReference>
<evidence type="ECO:0000259" key="1">
    <source>
        <dbReference type="Pfam" id="PF08241"/>
    </source>
</evidence>
<dbReference type="KEGG" id="apre:CNX65_09860"/>
<keyword evidence="2" id="KW-0489">Methyltransferase</keyword>
<dbReference type="GO" id="GO:0008757">
    <property type="term" value="F:S-adenosylmethionine-dependent methyltransferase activity"/>
    <property type="evidence" value="ECO:0007669"/>
    <property type="project" value="InterPro"/>
</dbReference>
<dbReference type="AlphaFoldDB" id="A0A290Z3E7"/>
<reference evidence="2" key="1">
    <citation type="submission" date="2017-09" db="EMBL/GenBank/DDBJ databases">
        <title>Complete Genome Sequence of ansamitocin-producing Bacterium Actinosynnema pretiosum X47.</title>
        <authorList>
            <person name="Cao G."/>
            <person name="Zong G."/>
            <person name="Zhong C."/>
            <person name="Fu J."/>
        </authorList>
    </citation>
    <scope>NUCLEOTIDE SEQUENCE [LARGE SCALE GENOMIC DNA]</scope>
    <source>
        <strain evidence="2">X47</strain>
    </source>
</reference>
<feature type="domain" description="Methyltransferase type 11" evidence="1">
    <location>
        <begin position="61"/>
        <end position="153"/>
    </location>
</feature>
<accession>A0A290Z3E7</accession>
<dbReference type="CDD" id="cd02440">
    <property type="entry name" value="AdoMet_MTases"/>
    <property type="match status" value="1"/>
</dbReference>
<organism evidence="2 3">
    <name type="scientific">Actinosynnema pretiosum</name>
    <dbReference type="NCBI Taxonomy" id="42197"/>
    <lineage>
        <taxon>Bacteria</taxon>
        <taxon>Bacillati</taxon>
        <taxon>Actinomycetota</taxon>
        <taxon>Actinomycetes</taxon>
        <taxon>Pseudonocardiales</taxon>
        <taxon>Pseudonocardiaceae</taxon>
        <taxon>Actinosynnema</taxon>
    </lineage>
</organism>
<name>A0A290Z3E7_9PSEU</name>
<keyword evidence="3" id="KW-1185">Reference proteome</keyword>
<dbReference type="EMBL" id="CP023445">
    <property type="protein sequence ID" value="ATE53560.1"/>
    <property type="molecule type" value="Genomic_DNA"/>
</dbReference>
<dbReference type="PANTHER" id="PTHR43861:SF1">
    <property type="entry name" value="TRANS-ACONITATE 2-METHYLTRANSFERASE"/>
    <property type="match status" value="1"/>
</dbReference>
<dbReference type="InterPro" id="IPR013216">
    <property type="entry name" value="Methyltransf_11"/>
</dbReference>
<evidence type="ECO:0000313" key="3">
    <source>
        <dbReference type="Proteomes" id="UP000218505"/>
    </source>
</evidence>